<evidence type="ECO:0000256" key="3">
    <source>
        <dbReference type="ARBA" id="ARBA00022737"/>
    </source>
</evidence>
<dbReference type="GO" id="GO:0005685">
    <property type="term" value="C:U1 snRNP"/>
    <property type="evidence" value="ECO:0007669"/>
    <property type="project" value="TreeGrafter"/>
</dbReference>
<accession>A0A8S1IXF8</accession>
<keyword evidence="9" id="KW-1185">Reference proteome</keyword>
<keyword evidence="5" id="KW-0539">Nucleus</keyword>
<organism evidence="8 9">
    <name type="scientific">Ostreobium quekettii</name>
    <dbReference type="NCBI Taxonomy" id="121088"/>
    <lineage>
        <taxon>Eukaryota</taxon>
        <taxon>Viridiplantae</taxon>
        <taxon>Chlorophyta</taxon>
        <taxon>core chlorophytes</taxon>
        <taxon>Ulvophyceae</taxon>
        <taxon>TCBD clade</taxon>
        <taxon>Bryopsidales</taxon>
        <taxon>Ostreobineae</taxon>
        <taxon>Ostreobiaceae</taxon>
        <taxon>Ostreobium</taxon>
    </lineage>
</organism>
<dbReference type="SUPFAM" id="SSF48452">
    <property type="entry name" value="TPR-like"/>
    <property type="match status" value="1"/>
</dbReference>
<dbReference type="PANTHER" id="PTHR17204">
    <property type="entry name" value="PRE-MRNA PROCESSING PROTEIN PRP39-RELATED"/>
    <property type="match status" value="1"/>
</dbReference>
<dbReference type="InterPro" id="IPR003107">
    <property type="entry name" value="HAT"/>
</dbReference>
<dbReference type="Proteomes" id="UP000708148">
    <property type="component" value="Unassembled WGS sequence"/>
</dbReference>
<keyword evidence="2" id="KW-0507">mRNA processing</keyword>
<dbReference type="Gene3D" id="1.25.40.10">
    <property type="entry name" value="Tetratricopeptide repeat domain"/>
    <property type="match status" value="1"/>
</dbReference>
<proteinExistence type="inferred from homology"/>
<feature type="region of interest" description="Disordered" evidence="7">
    <location>
        <begin position="1"/>
        <end position="89"/>
    </location>
</feature>
<evidence type="ECO:0000256" key="1">
    <source>
        <dbReference type="ARBA" id="ARBA00004123"/>
    </source>
</evidence>
<reference evidence="8" key="1">
    <citation type="submission" date="2020-12" db="EMBL/GenBank/DDBJ databases">
        <authorList>
            <person name="Iha C."/>
        </authorList>
    </citation>
    <scope>NUCLEOTIDE SEQUENCE</scope>
</reference>
<dbReference type="SMART" id="SM00386">
    <property type="entry name" value="HAT"/>
    <property type="match status" value="2"/>
</dbReference>
<evidence type="ECO:0000256" key="7">
    <source>
        <dbReference type="SAM" id="MobiDB-lite"/>
    </source>
</evidence>
<evidence type="ECO:0000256" key="6">
    <source>
        <dbReference type="ARBA" id="ARBA00038019"/>
    </source>
</evidence>
<dbReference type="GO" id="GO:0030627">
    <property type="term" value="F:pre-mRNA 5'-splice site binding"/>
    <property type="evidence" value="ECO:0007669"/>
    <property type="project" value="TreeGrafter"/>
</dbReference>
<name>A0A8S1IXF8_9CHLO</name>
<dbReference type="EMBL" id="CAJHUC010001115">
    <property type="protein sequence ID" value="CAD7699801.1"/>
    <property type="molecule type" value="Genomic_DNA"/>
</dbReference>
<evidence type="ECO:0008006" key="10">
    <source>
        <dbReference type="Google" id="ProtNLM"/>
    </source>
</evidence>
<dbReference type="GO" id="GO:0000395">
    <property type="term" value="P:mRNA 5'-splice site recognition"/>
    <property type="evidence" value="ECO:0007669"/>
    <property type="project" value="TreeGrafter"/>
</dbReference>
<sequence length="224" mass="24385">MEGAPQDANGGPAQAPETPADPPAAPETAPEMPKPDGDNPEAKPTPNGDSSAPVAAPTPMYSEVQQAAQAAAGGGDGSASQAPAPPVANSPYMERYNEYWQTVKENPDDFQSWTYLISTAEQMDDINCLREVFDAFLVEYPLCYGYWKKYADAEHRHGNDERAVEVYQRGVQSIPYSVDLWGHFCSFVQNLPETPEEKTRRTGCGCGAAFAGPDREVFDVCVWD</sequence>
<dbReference type="GO" id="GO:0071004">
    <property type="term" value="C:U2-type prespliceosome"/>
    <property type="evidence" value="ECO:0007669"/>
    <property type="project" value="TreeGrafter"/>
</dbReference>
<evidence type="ECO:0000256" key="4">
    <source>
        <dbReference type="ARBA" id="ARBA00023187"/>
    </source>
</evidence>
<dbReference type="InterPro" id="IPR011990">
    <property type="entry name" value="TPR-like_helical_dom_sf"/>
</dbReference>
<dbReference type="OrthoDB" id="10265668at2759"/>
<protein>
    <recommendedName>
        <fullName evidence="10">Pre-mRNA-processing factor 39</fullName>
    </recommendedName>
</protein>
<evidence type="ECO:0000313" key="9">
    <source>
        <dbReference type="Proteomes" id="UP000708148"/>
    </source>
</evidence>
<dbReference type="GO" id="GO:0000243">
    <property type="term" value="C:commitment complex"/>
    <property type="evidence" value="ECO:0007669"/>
    <property type="project" value="TreeGrafter"/>
</dbReference>
<comment type="subcellular location">
    <subcellularLocation>
        <location evidence="1">Nucleus</location>
    </subcellularLocation>
</comment>
<dbReference type="PANTHER" id="PTHR17204:SF5">
    <property type="entry name" value="PRE-MRNA-PROCESSING FACTOR 39"/>
    <property type="match status" value="1"/>
</dbReference>
<gene>
    <name evidence="8" type="ORF">OSTQU699_LOCUS5160</name>
</gene>
<evidence type="ECO:0000313" key="8">
    <source>
        <dbReference type="EMBL" id="CAD7699801.1"/>
    </source>
</evidence>
<comment type="caution">
    <text evidence="8">The sequence shown here is derived from an EMBL/GenBank/DDBJ whole genome shotgun (WGS) entry which is preliminary data.</text>
</comment>
<evidence type="ECO:0000256" key="5">
    <source>
        <dbReference type="ARBA" id="ARBA00023242"/>
    </source>
</evidence>
<dbReference type="Pfam" id="PF23240">
    <property type="entry name" value="HAT_PRP39_N"/>
    <property type="match status" value="1"/>
</dbReference>
<comment type="similarity">
    <text evidence="6">Belongs to the PRP39 family.</text>
</comment>
<keyword evidence="3" id="KW-0677">Repeat</keyword>
<dbReference type="AlphaFoldDB" id="A0A8S1IXF8"/>
<keyword evidence="4" id="KW-0508">mRNA splicing</keyword>
<evidence type="ECO:0000256" key="2">
    <source>
        <dbReference type="ARBA" id="ARBA00022664"/>
    </source>
</evidence>